<accession>A0ABW8M861</accession>
<evidence type="ECO:0000256" key="1">
    <source>
        <dbReference type="SAM" id="Phobius"/>
    </source>
</evidence>
<gene>
    <name evidence="2" type="ORF">ACI2L5_57455</name>
</gene>
<keyword evidence="1" id="KW-0472">Membrane</keyword>
<evidence type="ECO:0000313" key="3">
    <source>
        <dbReference type="Proteomes" id="UP001620295"/>
    </source>
</evidence>
<reference evidence="2 3" key="1">
    <citation type="submission" date="2024-11" db="EMBL/GenBank/DDBJ databases">
        <title>The Natural Products Discovery Center: Release of the First 8490 Sequenced Strains for Exploring Actinobacteria Biosynthetic Diversity.</title>
        <authorList>
            <person name="Kalkreuter E."/>
            <person name="Kautsar S.A."/>
            <person name="Yang D."/>
            <person name="Bader C.D."/>
            <person name="Teijaro C.N."/>
            <person name="Fluegel L."/>
            <person name="Davis C.M."/>
            <person name="Simpson J.R."/>
            <person name="Lauterbach L."/>
            <person name="Steele A.D."/>
            <person name="Gui C."/>
            <person name="Meng S."/>
            <person name="Li G."/>
            <person name="Viehrig K."/>
            <person name="Ye F."/>
            <person name="Su P."/>
            <person name="Kiefer A.F."/>
            <person name="Nichols A."/>
            <person name="Cepeda A.J."/>
            <person name="Yan W."/>
            <person name="Fan B."/>
            <person name="Jiang Y."/>
            <person name="Adhikari A."/>
            <person name="Zheng C.-J."/>
            <person name="Schuster L."/>
            <person name="Cowan T.M."/>
            <person name="Smanski M.J."/>
            <person name="Chevrette M.G."/>
            <person name="De Carvalho L.P.S."/>
            <person name="Shen B."/>
        </authorList>
    </citation>
    <scope>NUCLEOTIDE SEQUENCE [LARGE SCALE GENOMIC DNA]</scope>
    <source>
        <strain evidence="2 3">NPDC020863</strain>
    </source>
</reference>
<keyword evidence="1" id="KW-1133">Transmembrane helix</keyword>
<sequence length="67" mass="7516">ETVRWFQVLCTFNPLTYITEAMRGLLLTPGPKTPESIPLWICFSAIGAAIVIFGFIGIRGFNRRAQD</sequence>
<dbReference type="EMBL" id="JBJDQH010000674">
    <property type="protein sequence ID" value="MFK4274356.1"/>
    <property type="molecule type" value="Genomic_DNA"/>
</dbReference>
<evidence type="ECO:0000313" key="2">
    <source>
        <dbReference type="EMBL" id="MFK4274356.1"/>
    </source>
</evidence>
<keyword evidence="1" id="KW-0812">Transmembrane</keyword>
<dbReference type="Proteomes" id="UP001620295">
    <property type="component" value="Unassembled WGS sequence"/>
</dbReference>
<comment type="caution">
    <text evidence="2">The sequence shown here is derived from an EMBL/GenBank/DDBJ whole genome shotgun (WGS) entry which is preliminary data.</text>
</comment>
<name>A0ABW8M861_9ACTN</name>
<proteinExistence type="predicted"/>
<organism evidence="2 3">
    <name type="scientific">Streptomyces milbemycinicus</name>
    <dbReference type="NCBI Taxonomy" id="476552"/>
    <lineage>
        <taxon>Bacteria</taxon>
        <taxon>Bacillati</taxon>
        <taxon>Actinomycetota</taxon>
        <taxon>Actinomycetes</taxon>
        <taxon>Kitasatosporales</taxon>
        <taxon>Streptomycetaceae</taxon>
        <taxon>Streptomyces</taxon>
    </lineage>
</organism>
<protein>
    <submittedName>
        <fullName evidence="2">ABC transporter permease</fullName>
    </submittedName>
</protein>
<feature type="non-terminal residue" evidence="2">
    <location>
        <position position="1"/>
    </location>
</feature>
<keyword evidence="3" id="KW-1185">Reference proteome</keyword>
<feature type="transmembrane region" description="Helical" evidence="1">
    <location>
        <begin position="37"/>
        <end position="58"/>
    </location>
</feature>